<dbReference type="SUPFAM" id="SSF52540">
    <property type="entry name" value="P-loop containing nucleoside triphosphate hydrolases"/>
    <property type="match status" value="1"/>
</dbReference>
<evidence type="ECO:0000259" key="11">
    <source>
        <dbReference type="PROSITE" id="PS51706"/>
    </source>
</evidence>
<evidence type="ECO:0000256" key="4">
    <source>
        <dbReference type="ARBA" id="ARBA00022723"/>
    </source>
</evidence>
<evidence type="ECO:0000256" key="2">
    <source>
        <dbReference type="ARBA" id="ARBA00009638"/>
    </source>
</evidence>
<name>A0A1I6Y1K2_METTE</name>
<dbReference type="HAMAP" id="MF_00321">
    <property type="entry name" value="GTPase_EngB"/>
    <property type="match status" value="1"/>
</dbReference>
<evidence type="ECO:0000256" key="1">
    <source>
        <dbReference type="ARBA" id="ARBA00001946"/>
    </source>
</evidence>
<dbReference type="Gene3D" id="3.40.50.300">
    <property type="entry name" value="P-loop containing nucleotide triphosphate hydrolases"/>
    <property type="match status" value="1"/>
</dbReference>
<evidence type="ECO:0000313" key="12">
    <source>
        <dbReference type="EMBL" id="SFT44111.1"/>
    </source>
</evidence>
<dbReference type="InterPro" id="IPR006073">
    <property type="entry name" value="GTP-bd"/>
</dbReference>
<reference evidence="12 13" key="1">
    <citation type="submission" date="2016-10" db="EMBL/GenBank/DDBJ databases">
        <authorList>
            <person name="Varghese N."/>
            <person name="Submissions S."/>
        </authorList>
    </citation>
    <scope>NUCLEOTIDE SEQUENCE [LARGE SCALE GENOMIC DNA]</scope>
    <source>
        <strain evidence="12 13">DSM 11855</strain>
    </source>
</reference>
<keyword evidence="3 10" id="KW-0132">Cell division</keyword>
<dbReference type="PANTHER" id="PTHR11649">
    <property type="entry name" value="MSS1/TRME-RELATED GTP-BINDING PROTEIN"/>
    <property type="match status" value="1"/>
</dbReference>
<dbReference type="PROSITE" id="PS51706">
    <property type="entry name" value="G_ENGB"/>
    <property type="match status" value="1"/>
</dbReference>
<protein>
    <recommendedName>
        <fullName evidence="10">Probable GTP-binding protein EngB</fullName>
    </recommendedName>
</protein>
<proteinExistence type="inferred from homology"/>
<comment type="similarity">
    <text evidence="2 10">Belongs to the TRAFAC class TrmE-Era-EngA-EngB-Septin-like GTPase superfamily. EngB GTPase family.</text>
</comment>
<keyword evidence="6" id="KW-0460">Magnesium</keyword>
<dbReference type="InterPro" id="IPR019987">
    <property type="entry name" value="GTP-bd_ribosome_bio_YsxC"/>
</dbReference>
<comment type="function">
    <text evidence="10">Necessary for normal cell division and for the maintenance of normal septation.</text>
</comment>
<evidence type="ECO:0000256" key="5">
    <source>
        <dbReference type="ARBA" id="ARBA00022741"/>
    </source>
</evidence>
<feature type="domain" description="EngB-type G" evidence="11">
    <location>
        <begin position="17"/>
        <end position="208"/>
    </location>
</feature>
<dbReference type="Proteomes" id="UP000323733">
    <property type="component" value="Unassembled WGS sequence"/>
</dbReference>
<evidence type="ECO:0000256" key="7">
    <source>
        <dbReference type="ARBA" id="ARBA00023134"/>
    </source>
</evidence>
<keyword evidence="13" id="KW-1185">Reference proteome</keyword>
<keyword evidence="8 10" id="KW-0717">Septation</keyword>
<keyword evidence="7 10" id="KW-0342">GTP-binding</keyword>
<evidence type="ECO:0000256" key="9">
    <source>
        <dbReference type="ARBA" id="ARBA00023306"/>
    </source>
</evidence>
<dbReference type="EMBL" id="FPAO01000002">
    <property type="protein sequence ID" value="SFT44111.1"/>
    <property type="molecule type" value="Genomic_DNA"/>
</dbReference>
<dbReference type="GO" id="GO:0005525">
    <property type="term" value="F:GTP binding"/>
    <property type="evidence" value="ECO:0007669"/>
    <property type="project" value="UniProtKB-UniRule"/>
</dbReference>
<dbReference type="AlphaFoldDB" id="A0A1I6Y1K2"/>
<dbReference type="CDD" id="cd01876">
    <property type="entry name" value="YihA_EngB"/>
    <property type="match status" value="1"/>
</dbReference>
<evidence type="ECO:0000256" key="3">
    <source>
        <dbReference type="ARBA" id="ARBA00022618"/>
    </source>
</evidence>
<accession>A0A1I6Y1K2</accession>
<dbReference type="InterPro" id="IPR027417">
    <property type="entry name" value="P-loop_NTPase"/>
</dbReference>
<dbReference type="NCBIfam" id="NF003255">
    <property type="entry name" value="PRK04213.1"/>
    <property type="match status" value="1"/>
</dbReference>
<gene>
    <name evidence="10" type="primary">engB</name>
    <name evidence="12" type="ORF">SAMN02910340_00715</name>
</gene>
<dbReference type="GO" id="GO:0046872">
    <property type="term" value="F:metal ion binding"/>
    <property type="evidence" value="ECO:0007669"/>
    <property type="project" value="UniProtKB-KW"/>
</dbReference>
<keyword evidence="5 10" id="KW-0547">Nucleotide-binding</keyword>
<evidence type="ECO:0000256" key="10">
    <source>
        <dbReference type="HAMAP-Rule" id="MF_00321"/>
    </source>
</evidence>
<dbReference type="InterPro" id="IPR030393">
    <property type="entry name" value="G_ENGB_dom"/>
</dbReference>
<keyword evidence="4" id="KW-0479">Metal-binding</keyword>
<keyword evidence="9 10" id="KW-0131">Cell cycle</keyword>
<organism evidence="12 13">
    <name type="scientific">Methanosarcina thermophila</name>
    <dbReference type="NCBI Taxonomy" id="2210"/>
    <lineage>
        <taxon>Archaea</taxon>
        <taxon>Methanobacteriati</taxon>
        <taxon>Methanobacteriota</taxon>
        <taxon>Stenosarchaea group</taxon>
        <taxon>Methanomicrobia</taxon>
        <taxon>Methanosarcinales</taxon>
        <taxon>Methanosarcinaceae</taxon>
        <taxon>Methanosarcina</taxon>
    </lineage>
</organism>
<dbReference type="PANTHER" id="PTHR11649:SF13">
    <property type="entry name" value="ENGB-TYPE G DOMAIN-CONTAINING PROTEIN"/>
    <property type="match status" value="1"/>
</dbReference>
<sequence>MKQKTMEISKIAAESGISFEIIFVGRSNVGKSSLLRELFGAKVRVGKRPGVTLRPAHIQISDLLITDMPGFGFMSGVKDRKQDIIKDKTVHYIEDNAERIKLGVLVIDGPALPQIVDRWDSRNQIPIDVEMFDFLREVGIDTIIAANKMDKVKENEYDPLLDEIAFWLGLEPPWQNWKHIIAPISAKKGDLKALKGLLRDRLHEMKRDDLFKYV</sequence>
<evidence type="ECO:0000313" key="13">
    <source>
        <dbReference type="Proteomes" id="UP000323733"/>
    </source>
</evidence>
<comment type="cofactor">
    <cofactor evidence="1">
        <name>Mg(2+)</name>
        <dbReference type="ChEBI" id="CHEBI:18420"/>
    </cofactor>
</comment>
<evidence type="ECO:0000256" key="6">
    <source>
        <dbReference type="ARBA" id="ARBA00022842"/>
    </source>
</evidence>
<dbReference type="GO" id="GO:0051301">
    <property type="term" value="P:cell division"/>
    <property type="evidence" value="ECO:0007669"/>
    <property type="project" value="UniProtKB-KW"/>
</dbReference>
<dbReference type="Pfam" id="PF01926">
    <property type="entry name" value="MMR_HSR1"/>
    <property type="match status" value="1"/>
</dbReference>
<evidence type="ECO:0000256" key="8">
    <source>
        <dbReference type="ARBA" id="ARBA00023210"/>
    </source>
</evidence>